<feature type="region of interest" description="Disordered" evidence="1">
    <location>
        <begin position="786"/>
        <end position="812"/>
    </location>
</feature>
<evidence type="ECO:0000259" key="3">
    <source>
        <dbReference type="Pfam" id="PF16313"/>
    </source>
</evidence>
<dbReference type="EMBL" id="WPIK01000024">
    <property type="protein sequence ID" value="MVN23400.1"/>
    <property type="molecule type" value="Genomic_DNA"/>
</dbReference>
<dbReference type="InterPro" id="IPR024079">
    <property type="entry name" value="MetalloPept_cat_dom_sf"/>
</dbReference>
<evidence type="ECO:0000256" key="1">
    <source>
        <dbReference type="SAM" id="MobiDB-lite"/>
    </source>
</evidence>
<evidence type="ECO:0000259" key="5">
    <source>
        <dbReference type="Pfam" id="PF17162"/>
    </source>
</evidence>
<gene>
    <name evidence="6" type="ORF">GO621_17895</name>
</gene>
<evidence type="ECO:0000256" key="2">
    <source>
        <dbReference type="SAM" id="SignalP"/>
    </source>
</evidence>
<feature type="chain" id="PRO_5029449694" evidence="2">
    <location>
        <begin position="26"/>
        <end position="858"/>
    </location>
</feature>
<feature type="domain" description="DUF5117" evidence="4">
    <location>
        <begin position="107"/>
        <end position="313"/>
    </location>
</feature>
<evidence type="ECO:0000313" key="6">
    <source>
        <dbReference type="EMBL" id="MVN23400.1"/>
    </source>
</evidence>
<feature type="domain" description="DUF5118" evidence="5">
    <location>
        <begin position="46"/>
        <end position="94"/>
    </location>
</feature>
<reference evidence="6 7" key="1">
    <citation type="submission" date="2019-12" db="EMBL/GenBank/DDBJ databases">
        <title>Mucilaginibacter sp. HMF7410 genome sequencing and assembly.</title>
        <authorList>
            <person name="Kang H."/>
            <person name="Cha I."/>
            <person name="Kim H."/>
            <person name="Joh K."/>
        </authorList>
    </citation>
    <scope>NUCLEOTIDE SEQUENCE [LARGE SCALE GENOMIC DNA]</scope>
    <source>
        <strain evidence="6 7">HMF7410</strain>
    </source>
</reference>
<dbReference type="Pfam" id="PF17162">
    <property type="entry name" value="DUF5118"/>
    <property type="match status" value="1"/>
</dbReference>
<organism evidence="6 7">
    <name type="scientific">Mucilaginibacter arboris</name>
    <dbReference type="NCBI Taxonomy" id="2682090"/>
    <lineage>
        <taxon>Bacteria</taxon>
        <taxon>Pseudomonadati</taxon>
        <taxon>Bacteroidota</taxon>
        <taxon>Sphingobacteriia</taxon>
        <taxon>Sphingobacteriales</taxon>
        <taxon>Sphingobacteriaceae</taxon>
        <taxon>Mucilaginibacter</taxon>
    </lineage>
</organism>
<name>A0A7K1T277_9SPHI</name>
<keyword evidence="7" id="KW-1185">Reference proteome</keyword>
<dbReference type="InterPro" id="IPR034032">
    <property type="entry name" value="Zn_MMP-like_bac"/>
</dbReference>
<dbReference type="Pfam" id="PF17148">
    <property type="entry name" value="DUF5117"/>
    <property type="match status" value="1"/>
</dbReference>
<feature type="compositionally biased region" description="Basic and acidic residues" evidence="1">
    <location>
        <begin position="796"/>
        <end position="805"/>
    </location>
</feature>
<accession>A0A7K1T277</accession>
<dbReference type="InterPro" id="IPR033413">
    <property type="entry name" value="DUF5117"/>
</dbReference>
<dbReference type="RefSeq" id="WP_157569592.1">
    <property type="nucleotide sequence ID" value="NZ_WPIK01000024.1"/>
</dbReference>
<dbReference type="PANTHER" id="PTHR38478">
    <property type="entry name" value="PEPTIDASE M1A AND M12B"/>
    <property type="match status" value="1"/>
</dbReference>
<proteinExistence type="predicted"/>
<dbReference type="InterPro" id="IPR032534">
    <property type="entry name" value="EcxA_zinc-bd"/>
</dbReference>
<dbReference type="Pfam" id="PF16313">
    <property type="entry name" value="DUF4953"/>
    <property type="match status" value="1"/>
</dbReference>
<dbReference type="PANTHER" id="PTHR38478:SF1">
    <property type="entry name" value="ZINC DEPENDENT METALLOPROTEASE DOMAIN LIPOPROTEIN"/>
    <property type="match status" value="1"/>
</dbReference>
<dbReference type="InterPro" id="IPR033428">
    <property type="entry name" value="DUF5118"/>
</dbReference>
<feature type="signal peptide" evidence="2">
    <location>
        <begin position="1"/>
        <end position="25"/>
    </location>
</feature>
<keyword evidence="2" id="KW-0732">Signal</keyword>
<dbReference type="SUPFAM" id="SSF55486">
    <property type="entry name" value="Metalloproteases ('zincins'), catalytic domain"/>
    <property type="match status" value="1"/>
</dbReference>
<evidence type="ECO:0000259" key="4">
    <source>
        <dbReference type="Pfam" id="PF17148"/>
    </source>
</evidence>
<dbReference type="CDD" id="cd04276">
    <property type="entry name" value="ZnMc_MMP_like_2"/>
    <property type="match status" value="1"/>
</dbReference>
<evidence type="ECO:0000313" key="7">
    <source>
        <dbReference type="Proteomes" id="UP000462014"/>
    </source>
</evidence>
<protein>
    <submittedName>
        <fullName evidence="6">DUF5117 domain-containing protein</fullName>
    </submittedName>
</protein>
<sequence>MKKIFTSALLVVGCAAMLSAQTRPADSVRRTAFPTGFAGNVTRTQPKPYKTVITDKAITRRGLFKTHKVDDKYYFEIGDSLLNREILVVSRISRAGAEVREAGGYAGDQIGSSVIRFEKGPSNRIFMRKISYRTYSPDSTKAMYQAVQRSNIQAIAAAFNVAAYSPDAKGSVIDVTDYINSDNDVFFFSSPMAKQRFRLGGLLADRSYIENIRSFSNNIEISTVKTYSLAAAPSPFGRATTPTPVLGGAANAGSGSETVELNTSLLVLPKVPMQARYFDPRVGYFTTGYTDFDINPQGIKEIQLIARWRLEPKPQDMARYKRGELVEPKKQIVYYIDPATPKKWQPYLIAGVNDWQKAFEKAGFKNAIVAKIAPTSKQDSTWSLDDANHSVIVYKPSETENASGPHISDRRSGEILETHINWFHNVQKLVHDWYMIQAAAIDPRARKMVFSDELMGDLIRFVSSHEVGHTLGLRHNFGSSSTVPTEMLRNKAFVEANGHTPSIMDYARFNYVAQPEDNIKPSGIYPRIGDYDKWAIEWGYRLRPEFKSPAAEVSALNKVTVERLKDRRLFFGTESNSDDPHSQSEDLSDNAMKASTYGIKNLQRIIVNLPEWTSEKNEGYDNLENMYNQLTAQFGRYMGHVSKNIGGIYEDPKTVEQTGAVYTYVPAATQKEAMLFLDQQLFTTPMWMLGEKILSDIGQSPVQVVYKLQNTVLDRVVTNHNLYKLISGEAANGNSAYKITDFFADMQNMIFKEVKANQPIDVYRRNLQKMYVAKLIELVKPTPAPTASPFAQAGSGRREGNVPDPEKEDTDVMSVAKAQLRSIDTMIKTALPGTSDSLSNYHLQDLSDRITVALNPRS</sequence>
<comment type="caution">
    <text evidence="6">The sequence shown here is derived from an EMBL/GenBank/DDBJ whole genome shotgun (WGS) entry which is preliminary data.</text>
</comment>
<dbReference type="Proteomes" id="UP000462014">
    <property type="component" value="Unassembled WGS sequence"/>
</dbReference>
<dbReference type="AlphaFoldDB" id="A0A7K1T277"/>
<dbReference type="GO" id="GO:0008237">
    <property type="term" value="F:metallopeptidase activity"/>
    <property type="evidence" value="ECO:0007669"/>
    <property type="project" value="InterPro"/>
</dbReference>
<feature type="domain" description="EcxA zinc-binding" evidence="3">
    <location>
        <begin position="448"/>
        <end position="756"/>
    </location>
</feature>
<dbReference type="Gene3D" id="3.40.390.10">
    <property type="entry name" value="Collagenase (Catalytic Domain)"/>
    <property type="match status" value="1"/>
</dbReference>